<accession>A0A1C4Z6U3</accession>
<proteinExistence type="predicted"/>
<evidence type="ECO:0000313" key="1">
    <source>
        <dbReference type="EMBL" id="SCF28709.1"/>
    </source>
</evidence>
<dbReference type="AlphaFoldDB" id="A0A1C4Z6U3"/>
<dbReference type="EMBL" id="LT607410">
    <property type="protein sequence ID" value="SCF28709.1"/>
    <property type="molecule type" value="Genomic_DNA"/>
</dbReference>
<evidence type="ECO:0000313" key="2">
    <source>
        <dbReference type="Proteomes" id="UP000198228"/>
    </source>
</evidence>
<sequence>MGEQSPPGIEFVRWTERHAVGDLHAVLRLWDSNRLKRSETTRRPAAATVVAVARVLSAGDFYSDEPIGAFA</sequence>
<protein>
    <submittedName>
        <fullName evidence="1">Uncharacterized protein</fullName>
    </submittedName>
</protein>
<dbReference type="Proteomes" id="UP000198228">
    <property type="component" value="Chromosome I"/>
</dbReference>
<gene>
    <name evidence="1" type="ORF">GA0074696_4103</name>
</gene>
<organism evidence="1 2">
    <name type="scientific">Micromonospora purpureochromogenes</name>
    <dbReference type="NCBI Taxonomy" id="47872"/>
    <lineage>
        <taxon>Bacteria</taxon>
        <taxon>Bacillati</taxon>
        <taxon>Actinomycetota</taxon>
        <taxon>Actinomycetes</taxon>
        <taxon>Micromonosporales</taxon>
        <taxon>Micromonosporaceae</taxon>
        <taxon>Micromonospora</taxon>
    </lineage>
</organism>
<dbReference type="RefSeq" id="WP_088962572.1">
    <property type="nucleotide sequence ID" value="NZ_LT607410.1"/>
</dbReference>
<reference evidence="1 2" key="1">
    <citation type="submission" date="2016-06" db="EMBL/GenBank/DDBJ databases">
        <authorList>
            <person name="Kjaerup R.B."/>
            <person name="Dalgaard T.S."/>
            <person name="Juul-Madsen H.R."/>
        </authorList>
    </citation>
    <scope>NUCLEOTIDE SEQUENCE [LARGE SCALE GENOMIC DNA]</scope>
    <source>
        <strain evidence="1 2">DSM 43821</strain>
    </source>
</reference>
<name>A0A1C4Z6U3_9ACTN</name>